<protein>
    <recommendedName>
        <fullName evidence="3">DUF7330 domain-containing protein</fullName>
    </recommendedName>
</protein>
<proteinExistence type="predicted"/>
<name>A0ABR1IS32_9AGAR</name>
<feature type="transmembrane region" description="Helical" evidence="2">
    <location>
        <begin position="55"/>
        <end position="73"/>
    </location>
</feature>
<keyword evidence="2" id="KW-1133">Transmembrane helix</keyword>
<organism evidence="4 5">
    <name type="scientific">Marasmiellus scandens</name>
    <dbReference type="NCBI Taxonomy" id="2682957"/>
    <lineage>
        <taxon>Eukaryota</taxon>
        <taxon>Fungi</taxon>
        <taxon>Dikarya</taxon>
        <taxon>Basidiomycota</taxon>
        <taxon>Agaricomycotina</taxon>
        <taxon>Agaricomycetes</taxon>
        <taxon>Agaricomycetidae</taxon>
        <taxon>Agaricales</taxon>
        <taxon>Marasmiineae</taxon>
        <taxon>Omphalotaceae</taxon>
        <taxon>Marasmiellus</taxon>
    </lineage>
</organism>
<evidence type="ECO:0000256" key="1">
    <source>
        <dbReference type="SAM" id="MobiDB-lite"/>
    </source>
</evidence>
<dbReference type="EMBL" id="JBANRG010000080">
    <property type="protein sequence ID" value="KAK7438182.1"/>
    <property type="molecule type" value="Genomic_DNA"/>
</dbReference>
<evidence type="ECO:0000259" key="3">
    <source>
        <dbReference type="Pfam" id="PF24016"/>
    </source>
</evidence>
<accession>A0ABR1IS32</accession>
<dbReference type="Pfam" id="PF24016">
    <property type="entry name" value="DUF7330"/>
    <property type="match status" value="1"/>
</dbReference>
<feature type="domain" description="DUF7330" evidence="3">
    <location>
        <begin position="347"/>
        <end position="480"/>
    </location>
</feature>
<dbReference type="InterPro" id="IPR055754">
    <property type="entry name" value="DUF7330"/>
</dbReference>
<comment type="caution">
    <text evidence="4">The sequence shown here is derived from an EMBL/GenBank/DDBJ whole genome shotgun (WGS) entry which is preliminary data.</text>
</comment>
<keyword evidence="2" id="KW-0472">Membrane</keyword>
<feature type="region of interest" description="Disordered" evidence="1">
    <location>
        <begin position="483"/>
        <end position="502"/>
    </location>
</feature>
<keyword evidence="5" id="KW-1185">Reference proteome</keyword>
<reference evidence="4 5" key="1">
    <citation type="submission" date="2024-01" db="EMBL/GenBank/DDBJ databases">
        <title>A draft genome for the cacao thread blight pathogen Marasmiellus scandens.</title>
        <authorList>
            <person name="Baruah I.K."/>
            <person name="Leung J."/>
            <person name="Bukari Y."/>
            <person name="Amoako-Attah I."/>
            <person name="Meinhardt L.W."/>
            <person name="Bailey B.A."/>
            <person name="Cohen S.P."/>
        </authorList>
    </citation>
    <scope>NUCLEOTIDE SEQUENCE [LARGE SCALE GENOMIC DNA]</scope>
    <source>
        <strain evidence="4 5">GH-19</strain>
    </source>
</reference>
<evidence type="ECO:0000313" key="4">
    <source>
        <dbReference type="EMBL" id="KAK7438182.1"/>
    </source>
</evidence>
<evidence type="ECO:0000313" key="5">
    <source>
        <dbReference type="Proteomes" id="UP001498398"/>
    </source>
</evidence>
<keyword evidence="2" id="KW-0812">Transmembrane</keyword>
<sequence length="538" mass="58920">MDPTAPYNPLPTSVSEKALLERQQHEPQGHGVDCYSPEPMMQLAREDRSRRRRRFLKGFGAGVLLFFALKMFAGSVSSYAGFYTRGGCNDHHQLIQEPDWLGEYDEHSVGEPGEFPIPPDMTVDHCTNWPDEEPSYLDGDDKPNHDHDDHYHSVWNTFELPISSKSLFLLSRGPFSFGAVDIGQSDQPGDSVLVNVTTHYRHPHLLEHAQVCQLNRHEGEVGVGVFSTRPPRRGPHRHRHIPVWFGINVTLPKGTEESPLELKTFATSMGIFPQTIGDLTKTVRFENLFLKSAVSGISAKTVWAKNMVAKTSAAPIQGIFGASSSLKLVTSNSGIHALGISLGESTIKSANGPIIGTYTASTRLDLITANAPIDVNVTLFNKDEDTPTEVKMETAHGRVNGNLTLYKIHSDKEEDSASNPGGSFKISASNAVGPISLLTSRAPVNSTINLKAKTALGPVQVQMHPTFEGRFSVQTTMGKNEVTVDEEQEDPDKKGRKRSVDFSKAGSATIGKVYWGDANNLRGEVKLETTLASAELKL</sequence>
<dbReference type="Proteomes" id="UP001498398">
    <property type="component" value="Unassembled WGS sequence"/>
</dbReference>
<evidence type="ECO:0000256" key="2">
    <source>
        <dbReference type="SAM" id="Phobius"/>
    </source>
</evidence>
<gene>
    <name evidence="4" type="ORF">VKT23_018114</name>
</gene>